<dbReference type="GO" id="GO:0003735">
    <property type="term" value="F:structural constituent of ribosome"/>
    <property type="evidence" value="ECO:0007669"/>
    <property type="project" value="TreeGrafter"/>
</dbReference>
<dbReference type="GO" id="GO:0032543">
    <property type="term" value="P:mitochondrial translation"/>
    <property type="evidence" value="ECO:0007669"/>
    <property type="project" value="TreeGrafter"/>
</dbReference>
<dbReference type="Pfam" id="PF12298">
    <property type="entry name" value="Bot1p"/>
    <property type="match status" value="1"/>
</dbReference>
<feature type="compositionally biased region" description="Low complexity" evidence="1">
    <location>
        <begin position="195"/>
        <end position="217"/>
    </location>
</feature>
<evidence type="ECO:0000256" key="1">
    <source>
        <dbReference type="SAM" id="MobiDB-lite"/>
    </source>
</evidence>
<dbReference type="RefSeq" id="XP_025598105.1">
    <property type="nucleotide sequence ID" value="XM_025742419.1"/>
</dbReference>
<accession>A0A316Z976</accession>
<dbReference type="Proteomes" id="UP000245946">
    <property type="component" value="Unassembled WGS sequence"/>
</dbReference>
<sequence length="363" mass="38971">MRGPVASSSRLPLRSISTSSSRLATPAPSAVPSPAARSAISEDRASRSSDAARPRGSGSGPRAAIMPPFERWIQTAAKQYKLPPMGRGPFWIGSTPFPLNPTFKPSPPLPTYTRQALWAAHIAEPKGSGAPRALSTRFHIPIDRVEAVLRLCALEKEWVKERRPLQTHFASSMERLLGSPVEATLNKQRADRQKAASSSDASSSNAASSSNGRASGRVTPTAQTMQMQRGMKEDEPVPSLPGSSAEIRGPYREIVDEGNEPPSILEPALHAANVARGAKLAALPSNGPRKVRDAPTTVGTRVRAPLRIADVGPNSYAGAGVAGRNEARRVRRARATAKRMATIEGRRSRLEERVQMAREARQA</sequence>
<proteinExistence type="predicted"/>
<organism evidence="2 3">
    <name type="scientific">Tilletiopsis washingtonensis</name>
    <dbReference type="NCBI Taxonomy" id="58919"/>
    <lineage>
        <taxon>Eukaryota</taxon>
        <taxon>Fungi</taxon>
        <taxon>Dikarya</taxon>
        <taxon>Basidiomycota</taxon>
        <taxon>Ustilaginomycotina</taxon>
        <taxon>Exobasidiomycetes</taxon>
        <taxon>Entylomatales</taxon>
        <taxon>Entylomatales incertae sedis</taxon>
        <taxon>Tilletiopsis</taxon>
    </lineage>
</organism>
<evidence type="ECO:0000313" key="2">
    <source>
        <dbReference type="EMBL" id="PWN97826.1"/>
    </source>
</evidence>
<dbReference type="GeneID" id="37269963"/>
<feature type="compositionally biased region" description="Polar residues" evidence="1">
    <location>
        <begin position="218"/>
        <end position="227"/>
    </location>
</feature>
<feature type="region of interest" description="Disordered" evidence="1">
    <location>
        <begin position="185"/>
        <end position="246"/>
    </location>
</feature>
<reference evidence="2 3" key="1">
    <citation type="journal article" date="2018" name="Mol. Biol. Evol.">
        <title>Broad Genomic Sampling Reveals a Smut Pathogenic Ancestry of the Fungal Clade Ustilaginomycotina.</title>
        <authorList>
            <person name="Kijpornyongpan T."/>
            <person name="Mondo S.J."/>
            <person name="Barry K."/>
            <person name="Sandor L."/>
            <person name="Lee J."/>
            <person name="Lipzen A."/>
            <person name="Pangilinan J."/>
            <person name="LaButti K."/>
            <person name="Hainaut M."/>
            <person name="Henrissat B."/>
            <person name="Grigoriev I.V."/>
            <person name="Spatafora J.W."/>
            <person name="Aime M.C."/>
        </authorList>
    </citation>
    <scope>NUCLEOTIDE SEQUENCE [LARGE SCALE GENOMIC DNA]</scope>
    <source>
        <strain evidence="2 3">MCA 4186</strain>
    </source>
</reference>
<dbReference type="AlphaFoldDB" id="A0A316Z976"/>
<dbReference type="PANTHER" id="PTHR28158:SF1">
    <property type="entry name" value="SMALL RIBOSOMAL SUBUNIT PROTEIN MS45"/>
    <property type="match status" value="1"/>
</dbReference>
<feature type="compositionally biased region" description="Low complexity" evidence="1">
    <location>
        <begin position="24"/>
        <end position="39"/>
    </location>
</feature>
<keyword evidence="3" id="KW-1185">Reference proteome</keyword>
<dbReference type="EMBL" id="KZ819293">
    <property type="protein sequence ID" value="PWN97826.1"/>
    <property type="molecule type" value="Genomic_DNA"/>
</dbReference>
<feature type="compositionally biased region" description="Polar residues" evidence="1">
    <location>
        <begin position="1"/>
        <end position="23"/>
    </location>
</feature>
<dbReference type="GO" id="GO:0005763">
    <property type="term" value="C:mitochondrial small ribosomal subunit"/>
    <property type="evidence" value="ECO:0007669"/>
    <property type="project" value="TreeGrafter"/>
</dbReference>
<dbReference type="InterPro" id="IPR021036">
    <property type="entry name" value="Ribosomal_mS45"/>
</dbReference>
<protein>
    <submittedName>
        <fullName evidence="2">Uncharacterized protein</fullName>
    </submittedName>
</protein>
<dbReference type="OrthoDB" id="10052321at2759"/>
<evidence type="ECO:0000313" key="3">
    <source>
        <dbReference type="Proteomes" id="UP000245946"/>
    </source>
</evidence>
<feature type="compositionally biased region" description="Basic and acidic residues" evidence="1">
    <location>
        <begin position="40"/>
        <end position="53"/>
    </location>
</feature>
<name>A0A316Z976_9BASI</name>
<feature type="region of interest" description="Disordered" evidence="1">
    <location>
        <begin position="1"/>
        <end position="66"/>
    </location>
</feature>
<dbReference type="PANTHER" id="PTHR28158">
    <property type="entry name" value="37S RIBOSOMAL PROTEIN S35, MITOCHONDRIAL"/>
    <property type="match status" value="1"/>
</dbReference>
<gene>
    <name evidence="2" type="ORF">FA09DRAFT_329984</name>
</gene>